<feature type="region of interest" description="Disordered" evidence="1">
    <location>
        <begin position="154"/>
        <end position="174"/>
    </location>
</feature>
<evidence type="ECO:0000256" key="1">
    <source>
        <dbReference type="SAM" id="MobiDB-lite"/>
    </source>
</evidence>
<keyword evidence="3" id="KW-1185">Reference proteome</keyword>
<protein>
    <submittedName>
        <fullName evidence="4">SLC12 domain-containing protein</fullName>
    </submittedName>
</protein>
<proteinExistence type="predicted"/>
<organism evidence="4">
    <name type="scientific">Echinostoma caproni</name>
    <dbReference type="NCBI Taxonomy" id="27848"/>
    <lineage>
        <taxon>Eukaryota</taxon>
        <taxon>Metazoa</taxon>
        <taxon>Spiralia</taxon>
        <taxon>Lophotrochozoa</taxon>
        <taxon>Platyhelminthes</taxon>
        <taxon>Trematoda</taxon>
        <taxon>Digenea</taxon>
        <taxon>Plagiorchiida</taxon>
        <taxon>Echinostomata</taxon>
        <taxon>Echinostomatoidea</taxon>
        <taxon>Echinostomatidae</taxon>
        <taxon>Echinostoma</taxon>
    </lineage>
</organism>
<evidence type="ECO:0000313" key="2">
    <source>
        <dbReference type="EMBL" id="VDP68708.1"/>
    </source>
</evidence>
<gene>
    <name evidence="2" type="ORF">ECPE_LOCUS3204</name>
</gene>
<feature type="compositionally biased region" description="Low complexity" evidence="1">
    <location>
        <begin position="60"/>
        <end position="79"/>
    </location>
</feature>
<name>A0A183A8B9_9TREM</name>
<accession>A0A183A8B9</accession>
<dbReference type="AlphaFoldDB" id="A0A183A8B9"/>
<dbReference type="Proteomes" id="UP000272942">
    <property type="component" value="Unassembled WGS sequence"/>
</dbReference>
<dbReference type="WBParaSite" id="ECPE_0000320701-mRNA-1">
    <property type="protein sequence ID" value="ECPE_0000320701-mRNA-1"/>
    <property type="gene ID" value="ECPE_0000320701"/>
</dbReference>
<sequence>MYHVFSSSFCSGFFDQPCTQDVLQDIWTERKSLNLISSHSHYNVVDSVELIPANGRVRSRSSSIGSGSLSSLPQRSPSPNELREIQLSDLGTHGESDELDQLVENPRRRMTPGEYMNVVLSRHFDRVVFDDTLSGLQKVRQYFRSWRTKSRANLDVNNNNNTNSDNRHQSVGGNQNPGFTFAVHHRDDIEDSGIVHSTSISSYPPLGPHYHPNKLIRVGRSRSPYFDIWPFNLFALINLSQSSITNPISTVNPTELSSMPGELSYELDRTGLFLLQLACLVARSPSWRKRRYPPQLRVFFPLLGSSDRNASGETVDSAPQMAYLWLSRLLNELRITAAIQLVTLERFTSTSGAGMDANKEDTTGIRELNQFILSNCHPDTTALFVYLPRPPEQTGSDAAQLYLKQLDMLTENLPPTLLAHGLHDVTSTAL</sequence>
<dbReference type="EMBL" id="UZAN01040178">
    <property type="protein sequence ID" value="VDP68708.1"/>
    <property type="molecule type" value="Genomic_DNA"/>
</dbReference>
<reference evidence="4" key="1">
    <citation type="submission" date="2016-06" db="UniProtKB">
        <authorList>
            <consortium name="WormBaseParasite"/>
        </authorList>
    </citation>
    <scope>IDENTIFICATION</scope>
</reference>
<evidence type="ECO:0000313" key="3">
    <source>
        <dbReference type="Proteomes" id="UP000272942"/>
    </source>
</evidence>
<feature type="compositionally biased region" description="Low complexity" evidence="1">
    <location>
        <begin position="154"/>
        <end position="164"/>
    </location>
</feature>
<feature type="region of interest" description="Disordered" evidence="1">
    <location>
        <begin position="59"/>
        <end position="80"/>
    </location>
</feature>
<dbReference type="OrthoDB" id="2020542at2759"/>
<reference evidence="2 3" key="2">
    <citation type="submission" date="2018-11" db="EMBL/GenBank/DDBJ databases">
        <authorList>
            <consortium name="Pathogen Informatics"/>
        </authorList>
    </citation>
    <scope>NUCLEOTIDE SEQUENCE [LARGE SCALE GENOMIC DNA]</scope>
    <source>
        <strain evidence="2 3">Egypt</strain>
    </source>
</reference>
<evidence type="ECO:0000313" key="4">
    <source>
        <dbReference type="WBParaSite" id="ECPE_0000320701-mRNA-1"/>
    </source>
</evidence>